<evidence type="ECO:0000256" key="6">
    <source>
        <dbReference type="SAM" id="MobiDB-lite"/>
    </source>
</evidence>
<dbReference type="InterPro" id="IPR053187">
    <property type="entry name" value="Notoamide_regulator"/>
</dbReference>
<keyword evidence="3" id="KW-0238">DNA-binding</keyword>
<dbReference type="PROSITE" id="PS50048">
    <property type="entry name" value="ZN2_CY6_FUNGAL_2"/>
    <property type="match status" value="1"/>
</dbReference>
<evidence type="ECO:0000259" key="7">
    <source>
        <dbReference type="PROSITE" id="PS50048"/>
    </source>
</evidence>
<dbReference type="SMART" id="SM00066">
    <property type="entry name" value="GAL4"/>
    <property type="match status" value="1"/>
</dbReference>
<keyword evidence="2" id="KW-0805">Transcription regulation</keyword>
<sequence>MSSPKSRRLAPMASDSIPSNNPQKRRKNVGTACLGCKARKLKCSGAPPCANCVKSRLECNLDESTDRRRRGPLKRKIDQLEDKEDLFYRLIQILREGSNRRIVPLLNLIRSRASFPEIRFYIEHPLSRSELTQTAELVEVFGDIQEDELSEPAPKRRILDPRRSPEPPRFSVPAQPWTSVTVDDELVSRLITLWFTWVHPFCNWIDRDLFLRDMKSGSISAPYCSPFLVSIILANACAYADYSTPHNSADDLASKRTQFYEEAKRSLDKEEGRIRLPTVQGLGVLWICASITGRDRQGWISRGQLAYSLQELSLTSSNVSSHPDTLRMARVANHTSWGLFNLAMIYALCAKKVPVVKLPSQSPPFPAHHQCEQDEWSAYPIRSKSVLAHTSCLFSAVCNLNRIAYGLYLLLLPQEEVTLPRIEIENDKLEAIRDLSAWLDQLPSCVKEHNVDLPHVLSLHMYYHAVMVVIYGFFRFQPVYAAKVSASSPKSQNPYISTAHAGEICLSSARRIAQLTVVYRSNWGFDHMPGVNVHCMMTALLILLEFLDDHVNRDAFISLTMAAGAFTRRWGFTKPLLRNLQNKARERGVTLPPETGPVFIDLDEISVKSSPAKSETPEATNI</sequence>
<feature type="region of interest" description="Disordered" evidence="6">
    <location>
        <begin position="152"/>
        <end position="171"/>
    </location>
</feature>
<dbReference type="Pfam" id="PF04082">
    <property type="entry name" value="Fungal_trans"/>
    <property type="match status" value="1"/>
</dbReference>
<dbReference type="InterPro" id="IPR007219">
    <property type="entry name" value="XnlR_reg_dom"/>
</dbReference>
<dbReference type="CDD" id="cd12148">
    <property type="entry name" value="fungal_TF_MHR"/>
    <property type="match status" value="1"/>
</dbReference>
<organism evidence="8 9">
    <name type="scientific">Aspergillus lucknowensis</name>
    <dbReference type="NCBI Taxonomy" id="176173"/>
    <lineage>
        <taxon>Eukaryota</taxon>
        <taxon>Fungi</taxon>
        <taxon>Dikarya</taxon>
        <taxon>Ascomycota</taxon>
        <taxon>Pezizomycotina</taxon>
        <taxon>Eurotiomycetes</taxon>
        <taxon>Eurotiomycetidae</taxon>
        <taxon>Eurotiales</taxon>
        <taxon>Aspergillaceae</taxon>
        <taxon>Aspergillus</taxon>
        <taxon>Aspergillus subgen. Nidulantes</taxon>
    </lineage>
</organism>
<keyword evidence="5" id="KW-0539">Nucleus</keyword>
<dbReference type="CDD" id="cd00067">
    <property type="entry name" value="GAL4"/>
    <property type="match status" value="1"/>
</dbReference>
<dbReference type="EMBL" id="JBFXLQ010000068">
    <property type="protein sequence ID" value="KAL2862409.1"/>
    <property type="molecule type" value="Genomic_DNA"/>
</dbReference>
<accession>A0ABR4LE66</accession>
<dbReference type="PROSITE" id="PS00463">
    <property type="entry name" value="ZN2_CY6_FUNGAL_1"/>
    <property type="match status" value="1"/>
</dbReference>
<evidence type="ECO:0000256" key="1">
    <source>
        <dbReference type="ARBA" id="ARBA00022723"/>
    </source>
</evidence>
<keyword evidence="4" id="KW-0804">Transcription</keyword>
<evidence type="ECO:0000256" key="5">
    <source>
        <dbReference type="ARBA" id="ARBA00023242"/>
    </source>
</evidence>
<dbReference type="GeneID" id="98145473"/>
<comment type="caution">
    <text evidence="8">The sequence shown here is derived from an EMBL/GenBank/DDBJ whole genome shotgun (WGS) entry which is preliminary data.</text>
</comment>
<evidence type="ECO:0000313" key="8">
    <source>
        <dbReference type="EMBL" id="KAL2862409.1"/>
    </source>
</evidence>
<keyword evidence="1" id="KW-0479">Metal-binding</keyword>
<proteinExistence type="predicted"/>
<evidence type="ECO:0000256" key="4">
    <source>
        <dbReference type="ARBA" id="ARBA00023163"/>
    </source>
</evidence>
<dbReference type="Pfam" id="PF00172">
    <property type="entry name" value="Zn_clus"/>
    <property type="match status" value="1"/>
</dbReference>
<gene>
    <name evidence="8" type="ORF">BJX67DRAFT_366424</name>
</gene>
<name>A0ABR4LE66_9EURO</name>
<protein>
    <recommendedName>
        <fullName evidence="7">Zn(2)-C6 fungal-type domain-containing protein</fullName>
    </recommendedName>
</protein>
<dbReference type="PANTHER" id="PTHR47256">
    <property type="entry name" value="ZN(II)2CYS6 TRANSCRIPTION FACTOR (EUROFUNG)-RELATED"/>
    <property type="match status" value="1"/>
</dbReference>
<dbReference type="InterPro" id="IPR036864">
    <property type="entry name" value="Zn2-C6_fun-type_DNA-bd_sf"/>
</dbReference>
<dbReference type="Proteomes" id="UP001610432">
    <property type="component" value="Unassembled WGS sequence"/>
</dbReference>
<evidence type="ECO:0000256" key="3">
    <source>
        <dbReference type="ARBA" id="ARBA00023125"/>
    </source>
</evidence>
<dbReference type="InterPro" id="IPR001138">
    <property type="entry name" value="Zn2Cys6_DnaBD"/>
</dbReference>
<dbReference type="PANTHER" id="PTHR47256:SF1">
    <property type="entry name" value="ZN(II)2CYS6 TRANSCRIPTION FACTOR (EUROFUNG)"/>
    <property type="match status" value="1"/>
</dbReference>
<dbReference type="RefSeq" id="XP_070881388.1">
    <property type="nucleotide sequence ID" value="XM_071030401.1"/>
</dbReference>
<evidence type="ECO:0000313" key="9">
    <source>
        <dbReference type="Proteomes" id="UP001610432"/>
    </source>
</evidence>
<feature type="domain" description="Zn(2)-C6 fungal-type" evidence="7">
    <location>
        <begin position="32"/>
        <end position="61"/>
    </location>
</feature>
<dbReference type="Gene3D" id="4.10.240.10">
    <property type="entry name" value="Zn(2)-C6 fungal-type DNA-binding domain"/>
    <property type="match status" value="1"/>
</dbReference>
<dbReference type="SUPFAM" id="SSF57701">
    <property type="entry name" value="Zn2/Cys6 DNA-binding domain"/>
    <property type="match status" value="1"/>
</dbReference>
<feature type="region of interest" description="Disordered" evidence="6">
    <location>
        <begin position="1"/>
        <end position="27"/>
    </location>
</feature>
<evidence type="ECO:0000256" key="2">
    <source>
        <dbReference type="ARBA" id="ARBA00023015"/>
    </source>
</evidence>
<reference evidence="8 9" key="1">
    <citation type="submission" date="2024-07" db="EMBL/GenBank/DDBJ databases">
        <title>Section-level genome sequencing and comparative genomics of Aspergillus sections Usti and Cavernicolus.</title>
        <authorList>
            <consortium name="Lawrence Berkeley National Laboratory"/>
            <person name="Nybo J.L."/>
            <person name="Vesth T.C."/>
            <person name="Theobald S."/>
            <person name="Frisvad J.C."/>
            <person name="Larsen T.O."/>
            <person name="Kjaerboelling I."/>
            <person name="Rothschild-Mancinelli K."/>
            <person name="Lyhne E.K."/>
            <person name="Kogle M.E."/>
            <person name="Barry K."/>
            <person name="Clum A."/>
            <person name="Na H."/>
            <person name="Ledsgaard L."/>
            <person name="Lin J."/>
            <person name="Lipzen A."/>
            <person name="Kuo A."/>
            <person name="Riley R."/>
            <person name="Mondo S."/>
            <person name="Labutti K."/>
            <person name="Haridas S."/>
            <person name="Pangalinan J."/>
            <person name="Salamov A.A."/>
            <person name="Simmons B.A."/>
            <person name="Magnuson J.K."/>
            <person name="Chen J."/>
            <person name="Drula E."/>
            <person name="Henrissat B."/>
            <person name="Wiebenga A."/>
            <person name="Lubbers R.J."/>
            <person name="Gomes A.C."/>
            <person name="Macurrencykelacurrency M.R."/>
            <person name="Stajich J."/>
            <person name="Grigoriev I.V."/>
            <person name="Mortensen U.H."/>
            <person name="De Vries R.P."/>
            <person name="Baker S.E."/>
            <person name="Andersen M.R."/>
        </authorList>
    </citation>
    <scope>NUCLEOTIDE SEQUENCE [LARGE SCALE GENOMIC DNA]</scope>
    <source>
        <strain evidence="8 9">CBS 449.75</strain>
    </source>
</reference>
<feature type="compositionally biased region" description="Basic and acidic residues" evidence="6">
    <location>
        <begin position="153"/>
        <end position="166"/>
    </location>
</feature>
<keyword evidence="9" id="KW-1185">Reference proteome</keyword>